<proteinExistence type="predicted"/>
<organism evidence="1 2">
    <name type="scientific">Anaerostipes hadrus</name>
    <dbReference type="NCBI Taxonomy" id="649756"/>
    <lineage>
        <taxon>Bacteria</taxon>
        <taxon>Bacillati</taxon>
        <taxon>Bacillota</taxon>
        <taxon>Clostridia</taxon>
        <taxon>Lachnospirales</taxon>
        <taxon>Lachnospiraceae</taxon>
        <taxon>Anaerostipes</taxon>
    </lineage>
</organism>
<dbReference type="Proteomes" id="UP000095564">
    <property type="component" value="Unassembled WGS sequence"/>
</dbReference>
<name>A0A174V0R0_ANAHA</name>
<reference evidence="1 2" key="1">
    <citation type="submission" date="2015-09" db="EMBL/GenBank/DDBJ databases">
        <authorList>
            <consortium name="Pathogen Informatics"/>
        </authorList>
    </citation>
    <scope>NUCLEOTIDE SEQUENCE [LARGE SCALE GENOMIC DNA]</scope>
    <source>
        <strain evidence="1 2">2789STDY5834908</strain>
    </source>
</reference>
<accession>A0A174V0R0</accession>
<dbReference type="RefSeq" id="WP_055162673.1">
    <property type="nucleotide sequence ID" value="NZ_CAXUGA010000053.1"/>
</dbReference>
<gene>
    <name evidence="1" type="ORF">ERS852520_03542</name>
</gene>
<dbReference type="AlphaFoldDB" id="A0A174V0R0"/>
<dbReference type="EMBL" id="CZAU01000067">
    <property type="protein sequence ID" value="CUQ25620.1"/>
    <property type="molecule type" value="Genomic_DNA"/>
</dbReference>
<sequence>MKIKTILLVCVLVMATNSMVYANEEEGNEKIYYSENIVDSGITEELDNGEIDLYSVTSKIDWTIKPTIMKSGPEFLRKKGEKVKINVQVSPHKKVRVGIRGTYKTYIETSSTRTVTFVVKETGQYRFFVENKSDSTVRVVGMYSK</sequence>
<evidence type="ECO:0000313" key="1">
    <source>
        <dbReference type="EMBL" id="CUQ25620.1"/>
    </source>
</evidence>
<evidence type="ECO:0000313" key="2">
    <source>
        <dbReference type="Proteomes" id="UP000095564"/>
    </source>
</evidence>
<protein>
    <submittedName>
        <fullName evidence="1">Uncharacterized protein</fullName>
    </submittedName>
</protein>